<reference evidence="1 2" key="2">
    <citation type="submission" date="2019-09" db="EMBL/GenBank/DDBJ databases">
        <authorList>
            <person name="Jin C."/>
        </authorList>
    </citation>
    <scope>NUCLEOTIDE SEQUENCE [LARGE SCALE GENOMIC DNA]</scope>
    <source>
        <strain evidence="1 2">AN110305</strain>
    </source>
</reference>
<gene>
    <name evidence="1" type="ORF">F0L68_29105</name>
</gene>
<dbReference type="RefSeq" id="WP_149853032.1">
    <property type="nucleotide sequence ID" value="NZ_VUOB01000059.1"/>
</dbReference>
<proteinExistence type="predicted"/>
<evidence type="ECO:0000313" key="2">
    <source>
        <dbReference type="Proteomes" id="UP000323454"/>
    </source>
</evidence>
<organism evidence="1 2">
    <name type="scientific">Solihabitans fulvus</name>
    <dbReference type="NCBI Taxonomy" id="1892852"/>
    <lineage>
        <taxon>Bacteria</taxon>
        <taxon>Bacillati</taxon>
        <taxon>Actinomycetota</taxon>
        <taxon>Actinomycetes</taxon>
        <taxon>Pseudonocardiales</taxon>
        <taxon>Pseudonocardiaceae</taxon>
        <taxon>Solihabitans</taxon>
    </lineage>
</organism>
<evidence type="ECO:0000313" key="1">
    <source>
        <dbReference type="EMBL" id="KAA2254844.1"/>
    </source>
</evidence>
<keyword evidence="2" id="KW-1185">Reference proteome</keyword>
<dbReference type="AlphaFoldDB" id="A0A5B2WVB7"/>
<protein>
    <submittedName>
        <fullName evidence="1">Uncharacterized protein</fullName>
    </submittedName>
</protein>
<reference evidence="1 2" key="1">
    <citation type="submission" date="2019-09" db="EMBL/GenBank/DDBJ databases">
        <title>Goodfellowia gen. nov., a new genus of the Pseudonocardineae related to Actinoalloteichus, containing Goodfellowia coeruleoviolacea gen. nov., comb. nov. gen. nov., comb. nov.</title>
        <authorList>
            <person name="Labeda D."/>
        </authorList>
    </citation>
    <scope>NUCLEOTIDE SEQUENCE [LARGE SCALE GENOMIC DNA]</scope>
    <source>
        <strain evidence="1 2">AN110305</strain>
    </source>
</reference>
<comment type="caution">
    <text evidence="1">The sequence shown here is derived from an EMBL/GenBank/DDBJ whole genome shotgun (WGS) entry which is preliminary data.</text>
</comment>
<dbReference type="Proteomes" id="UP000323454">
    <property type="component" value="Unassembled WGS sequence"/>
</dbReference>
<dbReference type="EMBL" id="VUOB01000059">
    <property type="protein sequence ID" value="KAA2254844.1"/>
    <property type="molecule type" value="Genomic_DNA"/>
</dbReference>
<sequence length="73" mass="8179">MTIYTDSPQLHGGAWISLQDNNKISYQVLPDEGYADFNFFGPIEVSLNMSTDTIRRCHELFGQALDEITKGAP</sequence>
<dbReference type="OrthoDB" id="3700161at2"/>
<name>A0A5B2WVB7_9PSEU</name>
<accession>A0A5B2WVB7</accession>